<organism evidence="3">
    <name type="scientific">candidate division CPR3 bacterium</name>
    <dbReference type="NCBI Taxonomy" id="2268181"/>
    <lineage>
        <taxon>Bacteria</taxon>
        <taxon>Bacteria division CPR3</taxon>
    </lineage>
</organism>
<keyword evidence="1" id="KW-1133">Transmembrane helix</keyword>
<dbReference type="Gene3D" id="3.90.550.10">
    <property type="entry name" value="Spore Coat Polysaccharide Biosynthesis Protein SpsA, Chain A"/>
    <property type="match status" value="1"/>
</dbReference>
<evidence type="ECO:0000256" key="1">
    <source>
        <dbReference type="SAM" id="Phobius"/>
    </source>
</evidence>
<reference evidence="3" key="1">
    <citation type="journal article" date="2020" name="mSystems">
        <title>Genome- and Community-Level Interaction Insights into Carbon Utilization and Element Cycling Functions of Hydrothermarchaeota in Hydrothermal Sediment.</title>
        <authorList>
            <person name="Zhou Z."/>
            <person name="Liu Y."/>
            <person name="Xu W."/>
            <person name="Pan J."/>
            <person name="Luo Z.H."/>
            <person name="Li M."/>
        </authorList>
    </citation>
    <scope>NUCLEOTIDE SEQUENCE [LARGE SCALE GENOMIC DNA]</scope>
    <source>
        <strain evidence="3">SpSt-757</strain>
    </source>
</reference>
<keyword evidence="1" id="KW-0472">Membrane</keyword>
<dbReference type="GO" id="GO:0016758">
    <property type="term" value="F:hexosyltransferase activity"/>
    <property type="evidence" value="ECO:0007669"/>
    <property type="project" value="UniProtKB-ARBA"/>
</dbReference>
<dbReference type="InterPro" id="IPR029044">
    <property type="entry name" value="Nucleotide-diphossugar_trans"/>
</dbReference>
<feature type="domain" description="Glycosyltransferase 2-like" evidence="2">
    <location>
        <begin position="81"/>
        <end position="232"/>
    </location>
</feature>
<dbReference type="PANTHER" id="PTHR22916">
    <property type="entry name" value="GLYCOSYLTRANSFERASE"/>
    <property type="match status" value="1"/>
</dbReference>
<evidence type="ECO:0000313" key="3">
    <source>
        <dbReference type="EMBL" id="HFZ08554.1"/>
    </source>
</evidence>
<keyword evidence="3" id="KW-0808">Transferase</keyword>
<protein>
    <submittedName>
        <fullName evidence="3">Glycosyltransferase family 2 protein</fullName>
    </submittedName>
</protein>
<keyword evidence="1" id="KW-0812">Transmembrane</keyword>
<dbReference type="EMBL" id="DTGG01000012">
    <property type="protein sequence ID" value="HFZ08554.1"/>
    <property type="molecule type" value="Genomic_DNA"/>
</dbReference>
<name>A0A7V3J949_UNCC3</name>
<proteinExistence type="predicted"/>
<evidence type="ECO:0000259" key="2">
    <source>
        <dbReference type="Pfam" id="PF00535"/>
    </source>
</evidence>
<comment type="caution">
    <text evidence="3">The sequence shown here is derived from an EMBL/GenBank/DDBJ whole genome shotgun (WGS) entry which is preliminary data.</text>
</comment>
<feature type="transmembrane region" description="Helical" evidence="1">
    <location>
        <begin position="336"/>
        <end position="358"/>
    </location>
</feature>
<dbReference type="SUPFAM" id="SSF53448">
    <property type="entry name" value="Nucleotide-diphospho-sugar transferases"/>
    <property type="match status" value="1"/>
</dbReference>
<accession>A0A7V3J949</accession>
<dbReference type="Pfam" id="PF00535">
    <property type="entry name" value="Glycos_transf_2"/>
    <property type="match status" value="1"/>
</dbReference>
<dbReference type="AlphaFoldDB" id="A0A7V3J949"/>
<sequence length="385" mass="43707">MATCFRKETWMVFFIYLRKRSMESLSLLVQKRLPEQPSASRLKLFMRGSRPRLGYKNRRNCLFHYDKIGSMNKTGQECKISVIIATRNRAKALEKISLPSLEKQTFKDFEVIIWDASDNNDSAEVVKKFPELNLRYFKAPRVGSCSQRNDAVKVSEGDIVFFMDDDSELSPDALEGIHEAMTTTEIAGCSPQGVEKASEEEKIKDIFLRIFSKIFLLGGEGKKMIVLNSGRHVCPKRVPPGEAQWLGGCAAYRKEIFQNYSFDEELQRFSGYALGEDLLFSHSLFRAGQKLVILNIGKVIHHRIQGERGDPVILSASKIFNFFLIWKKTIFPTNKISVGALIVSIIGSIILGVLVLLFRGNPGPIKGTFLGLKEILKYLCSYRHY</sequence>
<gene>
    <name evidence="3" type="ORF">ENV41_00270</name>
</gene>
<dbReference type="InterPro" id="IPR001173">
    <property type="entry name" value="Glyco_trans_2-like"/>
</dbReference>
<dbReference type="PANTHER" id="PTHR22916:SF3">
    <property type="entry name" value="UDP-GLCNAC:BETAGAL BETA-1,3-N-ACETYLGLUCOSAMINYLTRANSFERASE-LIKE PROTEIN 1"/>
    <property type="match status" value="1"/>
</dbReference>
<dbReference type="CDD" id="cd00761">
    <property type="entry name" value="Glyco_tranf_GTA_type"/>
    <property type="match status" value="1"/>
</dbReference>